<reference evidence="3 4" key="1">
    <citation type="submission" date="2016-07" db="EMBL/GenBank/DDBJ databases">
        <title>Pervasive Adenine N6-methylation of Active Genes in Fungi.</title>
        <authorList>
            <consortium name="DOE Joint Genome Institute"/>
            <person name="Mondo S.J."/>
            <person name="Dannebaum R.O."/>
            <person name="Kuo R.C."/>
            <person name="Labutti K."/>
            <person name="Haridas S."/>
            <person name="Kuo A."/>
            <person name="Salamov A."/>
            <person name="Ahrendt S.R."/>
            <person name="Lipzen A."/>
            <person name="Sullivan W."/>
            <person name="Andreopoulos W.B."/>
            <person name="Clum A."/>
            <person name="Lindquist E."/>
            <person name="Daum C."/>
            <person name="Ramamoorthy G.K."/>
            <person name="Gryganskyi A."/>
            <person name="Culley D."/>
            <person name="Magnuson J.K."/>
            <person name="James T.Y."/>
            <person name="O'Malley M.A."/>
            <person name="Stajich J.E."/>
            <person name="Spatafora J.W."/>
            <person name="Visel A."/>
            <person name="Grigoriev I.V."/>
        </authorList>
    </citation>
    <scope>NUCLEOTIDE SEQUENCE [LARGE SCALE GENOMIC DNA]</scope>
    <source>
        <strain evidence="3 4">NRRL 1336</strain>
    </source>
</reference>
<feature type="domain" description="Malonyl-CoA decarboxylase N-terminal" evidence="2">
    <location>
        <begin position="132"/>
        <end position="182"/>
    </location>
</feature>
<dbReference type="GO" id="GO:0005782">
    <property type="term" value="C:peroxisomal matrix"/>
    <property type="evidence" value="ECO:0007669"/>
    <property type="project" value="TreeGrafter"/>
</dbReference>
<evidence type="ECO:0000259" key="2">
    <source>
        <dbReference type="Pfam" id="PF17408"/>
    </source>
</evidence>
<protein>
    <submittedName>
        <fullName evidence="3">Malonyl-CoA decarboxylase-domain-containing protein</fullName>
    </submittedName>
</protein>
<dbReference type="Pfam" id="PF17408">
    <property type="entry name" value="MCD_N"/>
    <property type="match status" value="1"/>
</dbReference>
<dbReference type="EMBL" id="MCGE01000015">
    <property type="protein sequence ID" value="ORZ14084.1"/>
    <property type="molecule type" value="Genomic_DNA"/>
</dbReference>
<dbReference type="GO" id="GO:0005759">
    <property type="term" value="C:mitochondrial matrix"/>
    <property type="evidence" value="ECO:0007669"/>
    <property type="project" value="TreeGrafter"/>
</dbReference>
<dbReference type="InterPro" id="IPR042303">
    <property type="entry name" value="Malonyl_CoA_deC_C_sf"/>
</dbReference>
<dbReference type="GO" id="GO:0006085">
    <property type="term" value="P:acetyl-CoA biosynthetic process"/>
    <property type="evidence" value="ECO:0007669"/>
    <property type="project" value="TreeGrafter"/>
</dbReference>
<dbReference type="InterPro" id="IPR038351">
    <property type="entry name" value="MCD_N_sf"/>
</dbReference>
<evidence type="ECO:0000313" key="4">
    <source>
        <dbReference type="Proteomes" id="UP000193560"/>
    </source>
</evidence>
<name>A0A1X2ID65_9FUNG</name>
<dbReference type="Gene3D" id="1.20.140.90">
    <property type="entry name" value="Malonyl-CoA decarboxylase, oligemerization domain"/>
    <property type="match status" value="1"/>
</dbReference>
<dbReference type="GO" id="GO:0006633">
    <property type="term" value="P:fatty acid biosynthetic process"/>
    <property type="evidence" value="ECO:0007669"/>
    <property type="project" value="InterPro"/>
</dbReference>
<dbReference type="PANTHER" id="PTHR28641">
    <property type="match status" value="1"/>
</dbReference>
<dbReference type="Pfam" id="PF05292">
    <property type="entry name" value="MCD"/>
    <property type="match status" value="1"/>
</dbReference>
<comment type="caution">
    <text evidence="3">The sequence shown here is derived from an EMBL/GenBank/DDBJ whole genome shotgun (WGS) entry which is preliminary data.</text>
</comment>
<dbReference type="GO" id="GO:2001294">
    <property type="term" value="P:malonyl-CoA catabolic process"/>
    <property type="evidence" value="ECO:0007669"/>
    <property type="project" value="TreeGrafter"/>
</dbReference>
<dbReference type="InterPro" id="IPR035372">
    <property type="entry name" value="MCD_N"/>
</dbReference>
<dbReference type="Proteomes" id="UP000193560">
    <property type="component" value="Unassembled WGS sequence"/>
</dbReference>
<dbReference type="OrthoDB" id="426718at2759"/>
<organism evidence="3 4">
    <name type="scientific">Absidia repens</name>
    <dbReference type="NCBI Taxonomy" id="90262"/>
    <lineage>
        <taxon>Eukaryota</taxon>
        <taxon>Fungi</taxon>
        <taxon>Fungi incertae sedis</taxon>
        <taxon>Mucoromycota</taxon>
        <taxon>Mucoromycotina</taxon>
        <taxon>Mucoromycetes</taxon>
        <taxon>Mucorales</taxon>
        <taxon>Cunninghamellaceae</taxon>
        <taxon>Absidia</taxon>
    </lineage>
</organism>
<dbReference type="InterPro" id="IPR007956">
    <property type="entry name" value="Malonyl_CoA_deC_C"/>
</dbReference>
<dbReference type="Gene3D" id="3.40.630.150">
    <property type="entry name" value="Malonyl-CoA decarboxylase, catalytic domain"/>
    <property type="match status" value="1"/>
</dbReference>
<dbReference type="STRING" id="90262.A0A1X2ID65"/>
<proteinExistence type="predicted"/>
<accession>A0A1X2ID65</accession>
<evidence type="ECO:0000313" key="3">
    <source>
        <dbReference type="EMBL" id="ORZ14084.1"/>
    </source>
</evidence>
<keyword evidence="4" id="KW-1185">Reference proteome</keyword>
<sequence>MQKYFVQNRLFTSLLRSRYYSSYSISHNLQTKINTTSTDHHRSPKPVSSTYWSLLQDTPCDFRFTAESSKLAIKDAKFMQRLFAHTTTTPSSNSSSTLISHCHDLYRTLDMPSQIVFLRYLNDYYPQQCLRHFFRQLYQLPGGVKRLVDLRASLLAILRYYPCEQPNLSPLEASLKSNIKRWLIASNNPSSRLSIERITWKSSSPEVVEKLCRYEAVHAVTSLKDIKRRLAPDRRIYALFARKLPKEPLVFVHVAFVPELSNSIQTILQPSLITTPHYNNNNDDSNSLSPKYRYAICYSITTQQGLGGMHLGNYLIRNVVGQLQQSYPQLHTFATLSPIPGFRSWLTDQMSKDPSLLLQLETASGCGRYHPWDQNISNIPKDNPLATTLSRLCARYLLEEKRSNNGALDPVANFHLRNGACVHQLHWMGDTSAKGINESFGLMVNYNYIPSRLDELHQQYVDHGTIFISEQSNAVSPSWLSERLGPNVISLV</sequence>
<feature type="domain" description="Malonyl-CoA decarboxylase C-terminal" evidence="1">
    <location>
        <begin position="193"/>
        <end position="448"/>
    </location>
</feature>
<gene>
    <name evidence="3" type="ORF">BCR42DRAFT_418015</name>
</gene>
<dbReference type="PANTHER" id="PTHR28641:SF1">
    <property type="entry name" value="MALONYL-COA DECARBOXYLASE, MITOCHONDRIAL"/>
    <property type="match status" value="1"/>
</dbReference>
<dbReference type="InterPro" id="IPR038917">
    <property type="entry name" value="Malonyl_CoA_deC"/>
</dbReference>
<dbReference type="AlphaFoldDB" id="A0A1X2ID65"/>
<evidence type="ECO:0000259" key="1">
    <source>
        <dbReference type="Pfam" id="PF05292"/>
    </source>
</evidence>
<dbReference type="GO" id="GO:0050080">
    <property type="term" value="F:malonyl-CoA decarboxylase activity"/>
    <property type="evidence" value="ECO:0007669"/>
    <property type="project" value="InterPro"/>
</dbReference>